<keyword evidence="3" id="KW-1185">Reference proteome</keyword>
<proteinExistence type="predicted"/>
<reference evidence="2 3" key="1">
    <citation type="submission" date="2018-07" db="EMBL/GenBank/DDBJ databases">
        <title>Genome analysis of Runella aurantiaca.</title>
        <authorList>
            <person name="Yang X."/>
        </authorList>
    </citation>
    <scope>NUCLEOTIDE SEQUENCE [LARGE SCALE GENOMIC DNA]</scope>
    <source>
        <strain evidence="2 3">YX9</strain>
    </source>
</reference>
<dbReference type="AlphaFoldDB" id="A0A369I896"/>
<protein>
    <submittedName>
        <fullName evidence="2">Uncharacterized protein</fullName>
    </submittedName>
</protein>
<evidence type="ECO:0000313" key="3">
    <source>
        <dbReference type="Proteomes" id="UP000253141"/>
    </source>
</evidence>
<name>A0A369I896_9BACT</name>
<dbReference type="EMBL" id="QPIW01000016">
    <property type="protein sequence ID" value="RDB04475.1"/>
    <property type="molecule type" value="Genomic_DNA"/>
</dbReference>
<keyword evidence="1" id="KW-0472">Membrane</keyword>
<evidence type="ECO:0000256" key="1">
    <source>
        <dbReference type="SAM" id="Phobius"/>
    </source>
</evidence>
<comment type="caution">
    <text evidence="2">The sequence shown here is derived from an EMBL/GenBank/DDBJ whole genome shotgun (WGS) entry which is preliminary data.</text>
</comment>
<evidence type="ECO:0000313" key="2">
    <source>
        <dbReference type="EMBL" id="RDB04475.1"/>
    </source>
</evidence>
<gene>
    <name evidence="2" type="ORF">DVG78_18790</name>
</gene>
<keyword evidence="1" id="KW-1133">Transmembrane helix</keyword>
<organism evidence="2 3">
    <name type="scientific">Runella aurantiaca</name>
    <dbReference type="NCBI Taxonomy" id="2282308"/>
    <lineage>
        <taxon>Bacteria</taxon>
        <taxon>Pseudomonadati</taxon>
        <taxon>Bacteroidota</taxon>
        <taxon>Cytophagia</taxon>
        <taxon>Cytophagales</taxon>
        <taxon>Spirosomataceae</taxon>
        <taxon>Runella</taxon>
    </lineage>
</organism>
<accession>A0A369I896</accession>
<sequence length="75" mass="8479">MFDIYFLELDFKQHIATGRVVCCQKSVQKYTLGLVFSAGIGSFPLFIALIRTKKGLKTKLINIVKGPLIFLILLF</sequence>
<feature type="transmembrane region" description="Helical" evidence="1">
    <location>
        <begin position="30"/>
        <end position="50"/>
    </location>
</feature>
<dbReference type="Proteomes" id="UP000253141">
    <property type="component" value="Unassembled WGS sequence"/>
</dbReference>
<keyword evidence="1" id="KW-0812">Transmembrane</keyword>